<dbReference type="Proteomes" id="UP000494115">
    <property type="component" value="Unassembled WGS sequence"/>
</dbReference>
<proteinExistence type="predicted"/>
<reference evidence="2 3" key="1">
    <citation type="submission" date="2020-04" db="EMBL/GenBank/DDBJ databases">
        <authorList>
            <person name="De Canck E."/>
        </authorList>
    </citation>
    <scope>NUCLEOTIDE SEQUENCE [LARGE SCALE GENOMIC DNA]</scope>
    <source>
        <strain evidence="2 3">LMG 28138</strain>
    </source>
</reference>
<keyword evidence="1" id="KW-0175">Coiled coil</keyword>
<organism evidence="2 3">
    <name type="scientific">Pararobbsia alpina</name>
    <dbReference type="NCBI Taxonomy" id="621374"/>
    <lineage>
        <taxon>Bacteria</taxon>
        <taxon>Pseudomonadati</taxon>
        <taxon>Pseudomonadota</taxon>
        <taxon>Betaproteobacteria</taxon>
        <taxon>Burkholderiales</taxon>
        <taxon>Burkholderiaceae</taxon>
        <taxon>Pararobbsia</taxon>
    </lineage>
</organism>
<sequence>MTTHALEALARARLAHTEAATALDHVTQANSALLVRLTEARAKAEEAVRETKEKGDPDGKWAMQLRLAMDDEADINGMLKGSQTAVSERTAALQRSNAAVQTAELQARKEEAEIQARELDAMIAELDSKLCQAVQARLQAHLASNPRSVTRTSVFTLYTPSKMLKSICLNGQVS</sequence>
<name>A0A6S7B993_9BURK</name>
<gene>
    <name evidence="2" type="ORF">LMG28138_01643</name>
</gene>
<dbReference type="RefSeq" id="WP_175104247.1">
    <property type="nucleotide sequence ID" value="NZ_CADIKM010000005.1"/>
</dbReference>
<dbReference type="EMBL" id="CADIKM010000005">
    <property type="protein sequence ID" value="CAB3783453.1"/>
    <property type="molecule type" value="Genomic_DNA"/>
</dbReference>
<protein>
    <submittedName>
        <fullName evidence="2">Uncharacterized protein</fullName>
    </submittedName>
</protein>
<feature type="coiled-coil region" evidence="1">
    <location>
        <begin position="93"/>
        <end position="129"/>
    </location>
</feature>
<evidence type="ECO:0000313" key="2">
    <source>
        <dbReference type="EMBL" id="CAB3783453.1"/>
    </source>
</evidence>
<keyword evidence="3" id="KW-1185">Reference proteome</keyword>
<evidence type="ECO:0000256" key="1">
    <source>
        <dbReference type="SAM" id="Coils"/>
    </source>
</evidence>
<dbReference type="AlphaFoldDB" id="A0A6S7B993"/>
<evidence type="ECO:0000313" key="3">
    <source>
        <dbReference type="Proteomes" id="UP000494115"/>
    </source>
</evidence>
<accession>A0A6S7B993</accession>